<dbReference type="EMBL" id="MGDI01000033">
    <property type="protein sequence ID" value="OGL52121.1"/>
    <property type="molecule type" value="Genomic_DNA"/>
</dbReference>
<dbReference type="STRING" id="1817883.A3G31_06795"/>
<organism evidence="1 2">
    <name type="scientific">Candidatus Schekmanbacteria bacterium RIFCSPLOWO2_12_FULL_38_15</name>
    <dbReference type="NCBI Taxonomy" id="1817883"/>
    <lineage>
        <taxon>Bacteria</taxon>
        <taxon>Candidatus Schekmaniibacteriota</taxon>
    </lineage>
</organism>
<sequence length="77" mass="9129">MLFNMSTFPICHCEEQSDEAISEFSRFAQNRLCNFKTRFPLKFPLSQEMRLLRYARNDKNEKIHSGSNLKALYEIGH</sequence>
<gene>
    <name evidence="1" type="ORF">A3G31_06795</name>
</gene>
<evidence type="ECO:0000313" key="2">
    <source>
        <dbReference type="Proteomes" id="UP000178082"/>
    </source>
</evidence>
<dbReference type="AlphaFoldDB" id="A0A1F7SEI3"/>
<proteinExistence type="predicted"/>
<comment type="caution">
    <text evidence="1">The sequence shown here is derived from an EMBL/GenBank/DDBJ whole genome shotgun (WGS) entry which is preliminary data.</text>
</comment>
<dbReference type="Proteomes" id="UP000178082">
    <property type="component" value="Unassembled WGS sequence"/>
</dbReference>
<evidence type="ECO:0000313" key="1">
    <source>
        <dbReference type="EMBL" id="OGL52121.1"/>
    </source>
</evidence>
<accession>A0A1F7SEI3</accession>
<name>A0A1F7SEI3_9BACT</name>
<reference evidence="1 2" key="1">
    <citation type="journal article" date="2016" name="Nat. Commun.">
        <title>Thousands of microbial genomes shed light on interconnected biogeochemical processes in an aquifer system.</title>
        <authorList>
            <person name="Anantharaman K."/>
            <person name="Brown C.T."/>
            <person name="Hug L.A."/>
            <person name="Sharon I."/>
            <person name="Castelle C.J."/>
            <person name="Probst A.J."/>
            <person name="Thomas B.C."/>
            <person name="Singh A."/>
            <person name="Wilkins M.J."/>
            <person name="Karaoz U."/>
            <person name="Brodie E.L."/>
            <person name="Williams K.H."/>
            <person name="Hubbard S.S."/>
            <person name="Banfield J.F."/>
        </authorList>
    </citation>
    <scope>NUCLEOTIDE SEQUENCE [LARGE SCALE GENOMIC DNA]</scope>
</reference>
<protein>
    <submittedName>
        <fullName evidence="1">Uncharacterized protein</fullName>
    </submittedName>
</protein>